<protein>
    <submittedName>
        <fullName evidence="11">ARAD1C21538p</fullName>
    </submittedName>
</protein>
<feature type="region of interest" description="Disordered" evidence="8">
    <location>
        <begin position="432"/>
        <end position="462"/>
    </location>
</feature>
<keyword evidence="7" id="KW-0539">Nucleus</keyword>
<organism evidence="11">
    <name type="scientific">Blastobotrys adeninivorans</name>
    <name type="common">Yeast</name>
    <name type="synonym">Arxula adeninivorans</name>
    <dbReference type="NCBI Taxonomy" id="409370"/>
    <lineage>
        <taxon>Eukaryota</taxon>
        <taxon>Fungi</taxon>
        <taxon>Dikarya</taxon>
        <taxon>Ascomycota</taxon>
        <taxon>Saccharomycotina</taxon>
        <taxon>Dipodascomycetes</taxon>
        <taxon>Dipodascales</taxon>
        <taxon>Trichomonascaceae</taxon>
        <taxon>Blastobotrys</taxon>
    </lineage>
</organism>
<name>A0A060T218_BLAAD</name>
<evidence type="ECO:0000256" key="8">
    <source>
        <dbReference type="SAM" id="MobiDB-lite"/>
    </source>
</evidence>
<dbReference type="EMBL" id="HG937693">
    <property type="protein sequence ID" value="CDP34834.1"/>
    <property type="molecule type" value="Genomic_DNA"/>
</dbReference>
<feature type="compositionally biased region" description="Basic and acidic residues" evidence="8">
    <location>
        <begin position="1"/>
        <end position="10"/>
    </location>
</feature>
<evidence type="ECO:0000256" key="5">
    <source>
        <dbReference type="ARBA" id="ARBA00022771"/>
    </source>
</evidence>
<dbReference type="PANTHER" id="PTHR13454">
    <property type="entry name" value="PROTEIN MCM10 HOMOLOG"/>
    <property type="match status" value="1"/>
</dbReference>
<reference evidence="11" key="2">
    <citation type="submission" date="2014-06" db="EMBL/GenBank/DDBJ databases">
        <title>The complete genome of Blastobotrys (Arxula) adeninivorans LS3 - a yeast of biotechnological interest.</title>
        <authorList>
            <person name="Kunze G."/>
            <person name="Gaillardin C."/>
            <person name="Czernicka M."/>
            <person name="Durrens P."/>
            <person name="Martin T."/>
            <person name="Boer E."/>
            <person name="Gabaldon T."/>
            <person name="Cruz J."/>
            <person name="Talla E."/>
            <person name="Marck C."/>
            <person name="Goffeau A."/>
            <person name="Barbe V."/>
            <person name="Baret P."/>
            <person name="Baronian K."/>
            <person name="Beier S."/>
            <person name="Bleykasten C."/>
            <person name="Bode R."/>
            <person name="Casaregola S."/>
            <person name="Despons L."/>
            <person name="Fairhead C."/>
            <person name="Giersberg M."/>
            <person name="Gierski P."/>
            <person name="Hahnel U."/>
            <person name="Hartmann A."/>
            <person name="Jankowska D."/>
            <person name="Jubin C."/>
            <person name="Jung P."/>
            <person name="Lafontaine I."/>
            <person name="Leh-Louis V."/>
            <person name="Lemaire M."/>
            <person name="Marcet-Houben M."/>
            <person name="Mascher M."/>
            <person name="Morel G."/>
            <person name="Richard G.-F."/>
            <person name="Riechen J."/>
            <person name="Sacerdot C."/>
            <person name="Sarkar A."/>
            <person name="Savel G."/>
            <person name="Schacherer J."/>
            <person name="Sherman D."/>
            <person name="Straub M.-L."/>
            <person name="Stein N."/>
            <person name="Thierry A."/>
            <person name="Trautwein-Schult A."/>
            <person name="Westhof E."/>
            <person name="Worch S."/>
            <person name="Dujon B."/>
            <person name="Souciet J.-L."/>
            <person name="Wincker P."/>
            <person name="Scholz U."/>
            <person name="Neuveglise N."/>
        </authorList>
    </citation>
    <scope>NUCLEOTIDE SEQUENCE</scope>
    <source>
        <strain evidence="11">LS3</strain>
    </source>
</reference>
<comment type="subcellular location">
    <subcellularLocation>
        <location evidence="1">Nucleus</location>
    </subcellularLocation>
</comment>
<feature type="region of interest" description="Disordered" evidence="8">
    <location>
        <begin position="1"/>
        <end position="57"/>
    </location>
</feature>
<dbReference type="GO" id="GO:0003688">
    <property type="term" value="F:DNA replication origin binding"/>
    <property type="evidence" value="ECO:0007669"/>
    <property type="project" value="TreeGrafter"/>
</dbReference>
<evidence type="ECO:0000256" key="6">
    <source>
        <dbReference type="ARBA" id="ARBA00022833"/>
    </source>
</evidence>
<keyword evidence="5" id="KW-0863">Zinc-finger</keyword>
<evidence type="ECO:0000313" key="11">
    <source>
        <dbReference type="EMBL" id="CDP34834.1"/>
    </source>
</evidence>
<evidence type="ECO:0000259" key="9">
    <source>
        <dbReference type="Pfam" id="PF09329"/>
    </source>
</evidence>
<feature type="compositionally biased region" description="Basic and acidic residues" evidence="8">
    <location>
        <begin position="93"/>
        <end position="106"/>
    </location>
</feature>
<sequence length="462" mass="52031">MDDLEVIRSDSEDETVPRVVPSRVPEQESTSARGVPKNFNLNRPNAKQGPNFNDRMIKWKKEKDNAAAIEKRRQELRIPGFSIEYAAHSSSAESKDSSRPSSSRLKEIGKEQYSQLALSQQYIDPGKVKQEFEGKSVLSVRQLLSLVRPPKFEPPPDPNFVVIGVVAQKSEVKVNKQGGSYYIFTLTDLDLELPLAVHGQAFDKYWKVRNGAVVAVLNPDIYVKTEQAGPYTFGLSITSDMDVLLELGKSAHLGRCASTAHNGNRCFNWVNAAKAQFCEYHIEQRVTKSRHARPEINSANDFVPSQHNNRWNNRTNSSIDEFGNRASYISAGKSANYDDGVQKKQEKMKKLQTKRKNLELESAIRKKLAKRADGFLLREFDQNGDLVEDPQQSTAKADGSRLFTPEHVRKIGFDPTGRVEQKATNTVIEKINPGRVNLTRKKMRPAPPPRNDPDDSDDLEII</sequence>
<feature type="region of interest" description="Disordered" evidence="8">
    <location>
        <begin position="87"/>
        <end position="106"/>
    </location>
</feature>
<gene>
    <name evidence="11" type="ORF">GNLVRS02_ARAD1C21538g</name>
</gene>
<evidence type="ECO:0000256" key="7">
    <source>
        <dbReference type="ARBA" id="ARBA00023242"/>
    </source>
</evidence>
<dbReference type="GO" id="GO:0003697">
    <property type="term" value="F:single-stranded DNA binding"/>
    <property type="evidence" value="ECO:0007669"/>
    <property type="project" value="InterPro"/>
</dbReference>
<dbReference type="InterPro" id="IPR040184">
    <property type="entry name" value="Mcm10"/>
</dbReference>
<reference evidence="11" key="1">
    <citation type="submission" date="2014-02" db="EMBL/GenBank/DDBJ databases">
        <authorList>
            <person name="Genoscope - CEA"/>
        </authorList>
    </citation>
    <scope>NUCLEOTIDE SEQUENCE</scope>
    <source>
        <strain evidence="11">LS3</strain>
    </source>
</reference>
<evidence type="ECO:0000256" key="1">
    <source>
        <dbReference type="ARBA" id="ARBA00004123"/>
    </source>
</evidence>
<feature type="compositionally biased region" description="Polar residues" evidence="8">
    <location>
        <begin position="39"/>
        <end position="51"/>
    </location>
</feature>
<comment type="similarity">
    <text evidence="2">Belongs to the MCM10 family.</text>
</comment>
<keyword evidence="6" id="KW-0862">Zinc</keyword>
<dbReference type="Pfam" id="PF09329">
    <property type="entry name" value="zf-primase"/>
    <property type="match status" value="1"/>
</dbReference>
<evidence type="ECO:0000256" key="3">
    <source>
        <dbReference type="ARBA" id="ARBA00022705"/>
    </source>
</evidence>
<dbReference type="AlphaFoldDB" id="A0A060T218"/>
<feature type="domain" description="Zinc finger Mcm10/DnaG-type" evidence="9">
    <location>
        <begin position="248"/>
        <end position="293"/>
    </location>
</feature>
<keyword evidence="4" id="KW-0479">Metal-binding</keyword>
<feature type="domain" description="MCM10 OB-fold" evidence="10">
    <location>
        <begin position="113"/>
        <end position="243"/>
    </location>
</feature>
<dbReference type="PhylomeDB" id="A0A060T218"/>
<accession>A0A060T218</accession>
<evidence type="ECO:0000256" key="2">
    <source>
        <dbReference type="ARBA" id="ARBA00009679"/>
    </source>
</evidence>
<evidence type="ECO:0000256" key="4">
    <source>
        <dbReference type="ARBA" id="ARBA00022723"/>
    </source>
</evidence>
<dbReference type="PANTHER" id="PTHR13454:SF11">
    <property type="entry name" value="PROTEIN MCM10 HOMOLOG"/>
    <property type="match status" value="1"/>
</dbReference>
<proteinExistence type="inferred from homology"/>
<dbReference type="Pfam" id="PF22379">
    <property type="entry name" value="OB_MCM10"/>
    <property type="match status" value="1"/>
</dbReference>
<evidence type="ECO:0000259" key="10">
    <source>
        <dbReference type="Pfam" id="PF22379"/>
    </source>
</evidence>
<dbReference type="GO" id="GO:0006270">
    <property type="term" value="P:DNA replication initiation"/>
    <property type="evidence" value="ECO:0007669"/>
    <property type="project" value="InterPro"/>
</dbReference>
<dbReference type="GO" id="GO:0043596">
    <property type="term" value="C:nuclear replication fork"/>
    <property type="evidence" value="ECO:0007669"/>
    <property type="project" value="TreeGrafter"/>
</dbReference>
<dbReference type="Gene3D" id="2.40.50.140">
    <property type="entry name" value="Nucleic acid-binding proteins"/>
    <property type="match status" value="1"/>
</dbReference>
<keyword evidence="3" id="KW-0235">DNA replication</keyword>
<dbReference type="InterPro" id="IPR015408">
    <property type="entry name" value="Znf_Mcm10/DnaG"/>
</dbReference>
<dbReference type="InterPro" id="IPR012340">
    <property type="entry name" value="NA-bd_OB-fold"/>
</dbReference>
<dbReference type="InterPro" id="IPR055065">
    <property type="entry name" value="OB_MCM10"/>
</dbReference>
<dbReference type="GO" id="GO:0008270">
    <property type="term" value="F:zinc ion binding"/>
    <property type="evidence" value="ECO:0007669"/>
    <property type="project" value="UniProtKB-KW"/>
</dbReference>